<accession>A0AAN9MI25</accession>
<name>A0AAN9MI25_PHACN</name>
<sequence length="262" mass="29651">MASSSLHGESRIDRGTNTYTLIPALQDNEENEESYNCDEFCGTPWRIARTFVGVIAIVVLFVTVITNEHNMAKMSHITPPRFFIHSLRVATFNISQGELSATWNVNLTISNEINSTFVNFLTFKATMLYKEDIPLAFSTPIPLESLLDTHGIFSMNKNENKTLHLSFNTTGWEKDQPVVDDDVIQNIDEEMKLGVLSFGLKIEVEAEIELNMMNTALIMEPYCSNLEVDFTSLEQCKAPTLDDVDEVKECLSNVDQWNDMGY</sequence>
<evidence type="ECO:0008006" key="4">
    <source>
        <dbReference type="Google" id="ProtNLM"/>
    </source>
</evidence>
<keyword evidence="1" id="KW-0812">Transmembrane</keyword>
<gene>
    <name evidence="2" type="ORF">VNO80_14251</name>
</gene>
<proteinExistence type="predicted"/>
<organism evidence="2 3">
    <name type="scientific">Phaseolus coccineus</name>
    <name type="common">Scarlet runner bean</name>
    <name type="synonym">Phaseolus multiflorus</name>
    <dbReference type="NCBI Taxonomy" id="3886"/>
    <lineage>
        <taxon>Eukaryota</taxon>
        <taxon>Viridiplantae</taxon>
        <taxon>Streptophyta</taxon>
        <taxon>Embryophyta</taxon>
        <taxon>Tracheophyta</taxon>
        <taxon>Spermatophyta</taxon>
        <taxon>Magnoliopsida</taxon>
        <taxon>eudicotyledons</taxon>
        <taxon>Gunneridae</taxon>
        <taxon>Pentapetalae</taxon>
        <taxon>rosids</taxon>
        <taxon>fabids</taxon>
        <taxon>Fabales</taxon>
        <taxon>Fabaceae</taxon>
        <taxon>Papilionoideae</taxon>
        <taxon>50 kb inversion clade</taxon>
        <taxon>NPAAA clade</taxon>
        <taxon>indigoferoid/millettioid clade</taxon>
        <taxon>Phaseoleae</taxon>
        <taxon>Phaseolus</taxon>
    </lineage>
</organism>
<comment type="caution">
    <text evidence="2">The sequence shown here is derived from an EMBL/GenBank/DDBJ whole genome shotgun (WGS) entry which is preliminary data.</text>
</comment>
<evidence type="ECO:0000313" key="2">
    <source>
        <dbReference type="EMBL" id="KAK7355006.1"/>
    </source>
</evidence>
<keyword evidence="1" id="KW-1133">Transmembrane helix</keyword>
<evidence type="ECO:0000256" key="1">
    <source>
        <dbReference type="SAM" id="Phobius"/>
    </source>
</evidence>
<dbReference type="Proteomes" id="UP001374584">
    <property type="component" value="Unassembled WGS sequence"/>
</dbReference>
<feature type="transmembrane region" description="Helical" evidence="1">
    <location>
        <begin position="47"/>
        <end position="66"/>
    </location>
</feature>
<evidence type="ECO:0000313" key="3">
    <source>
        <dbReference type="Proteomes" id="UP001374584"/>
    </source>
</evidence>
<reference evidence="2 3" key="1">
    <citation type="submission" date="2024-01" db="EMBL/GenBank/DDBJ databases">
        <title>The genomes of 5 underutilized Papilionoideae crops provide insights into root nodulation and disease resistanc.</title>
        <authorList>
            <person name="Jiang F."/>
        </authorList>
    </citation>
    <scope>NUCLEOTIDE SEQUENCE [LARGE SCALE GENOMIC DNA]</scope>
    <source>
        <strain evidence="2">JINMINGXINNONG_FW02</strain>
        <tissue evidence="2">Leaves</tissue>
    </source>
</reference>
<dbReference type="EMBL" id="JAYMYR010000006">
    <property type="protein sequence ID" value="KAK7355006.1"/>
    <property type="molecule type" value="Genomic_DNA"/>
</dbReference>
<protein>
    <recommendedName>
        <fullName evidence="4">Late embryogenesis abundant protein LEA-2 subgroup domain-containing protein</fullName>
    </recommendedName>
</protein>
<keyword evidence="3" id="KW-1185">Reference proteome</keyword>
<dbReference type="AlphaFoldDB" id="A0AAN9MI25"/>
<keyword evidence="1" id="KW-0472">Membrane</keyword>